<keyword evidence="3 5" id="KW-0067">ATP-binding</keyword>
<proteinExistence type="predicted"/>
<reference evidence="6" key="1">
    <citation type="submission" date="2017-02" db="EMBL/GenBank/DDBJ databases">
        <title>Comparative genomics and description of representatives of a novel lineage of planctomycetes thriving in anoxic sediments.</title>
        <authorList>
            <person name="Spring S."/>
            <person name="Bunk B."/>
            <person name="Sproer C."/>
            <person name="Klenk H.-P."/>
        </authorList>
    </citation>
    <scope>NUCLEOTIDE SEQUENCE [LARGE SCALE GENOMIC DNA]</scope>
    <source>
        <strain evidence="6">L21-RPul-D3</strain>
    </source>
</reference>
<dbReference type="InterPro" id="IPR027417">
    <property type="entry name" value="P-loop_NTPase"/>
</dbReference>
<dbReference type="PANTHER" id="PTHR43023">
    <property type="entry name" value="PROTEIN TRIGALACTOSYLDIACYLGLYCEROL 3, CHLOROPLASTIC"/>
    <property type="match status" value="1"/>
</dbReference>
<evidence type="ECO:0000256" key="2">
    <source>
        <dbReference type="ARBA" id="ARBA00022741"/>
    </source>
</evidence>
<evidence type="ECO:0000313" key="6">
    <source>
        <dbReference type="Proteomes" id="UP000188273"/>
    </source>
</evidence>
<dbReference type="AlphaFoldDB" id="A0A1Q2HME5"/>
<keyword evidence="1" id="KW-0813">Transport</keyword>
<dbReference type="InterPro" id="IPR003593">
    <property type="entry name" value="AAA+_ATPase"/>
</dbReference>
<name>A0A1Q2HME5_9BACT</name>
<accession>A0A1Q2HME5</accession>
<sequence>MSETVARVNNLTSGYFGQTVLENVSFDVQRGEIFIILGGSGCGKSTLLKHMIGLYKPYSGNVLIMGEDISAAGEKDFKNLVKYFGVMYQNGALFGSMNVLENLRLPLEIYTDLPRELMNEICISKLSLVGLETSYNLMPSELSGGMKKRAAIARAMVLDPDILFLDEPSAGLDPITSAELDSLILTLSRKTGITFIVVSHELDSIFTIADRVIMLDKSVKGIIAEGSPEDLKKNSENQLVQNFFNRISSSLKQ</sequence>
<dbReference type="KEGG" id="pbu:L21SP3_00409"/>
<dbReference type="PANTHER" id="PTHR43023:SF3">
    <property type="entry name" value="PROTEIN TRIGALACTOSYLDIACYLGLYCEROL 3, CHLOROPLASTIC"/>
    <property type="match status" value="1"/>
</dbReference>
<evidence type="ECO:0000256" key="1">
    <source>
        <dbReference type="ARBA" id="ARBA00022448"/>
    </source>
</evidence>
<dbReference type="InterPro" id="IPR017871">
    <property type="entry name" value="ABC_transporter-like_CS"/>
</dbReference>
<evidence type="ECO:0000313" key="5">
    <source>
        <dbReference type="EMBL" id="AQQ08622.1"/>
    </source>
</evidence>
<protein>
    <submittedName>
        <fullName evidence="5">Putative phospholipid import ATP-binding protein MlaF</fullName>
        <ecNumber evidence="5">3.6.3.-</ecNumber>
    </submittedName>
</protein>
<dbReference type="EC" id="3.6.3.-" evidence="5"/>
<dbReference type="GO" id="GO:0016887">
    <property type="term" value="F:ATP hydrolysis activity"/>
    <property type="evidence" value="ECO:0007669"/>
    <property type="project" value="InterPro"/>
</dbReference>
<organism evidence="5 6">
    <name type="scientific">Sedimentisphaera cyanobacteriorum</name>
    <dbReference type="NCBI Taxonomy" id="1940790"/>
    <lineage>
        <taxon>Bacteria</taxon>
        <taxon>Pseudomonadati</taxon>
        <taxon>Planctomycetota</taxon>
        <taxon>Phycisphaerae</taxon>
        <taxon>Sedimentisphaerales</taxon>
        <taxon>Sedimentisphaeraceae</taxon>
        <taxon>Sedimentisphaera</taxon>
    </lineage>
</organism>
<dbReference type="PROSITE" id="PS50893">
    <property type="entry name" value="ABC_TRANSPORTER_2"/>
    <property type="match status" value="1"/>
</dbReference>
<dbReference type="GO" id="GO:0005524">
    <property type="term" value="F:ATP binding"/>
    <property type="evidence" value="ECO:0007669"/>
    <property type="project" value="UniProtKB-KW"/>
</dbReference>
<dbReference type="SUPFAM" id="SSF52540">
    <property type="entry name" value="P-loop containing nucleoside triphosphate hydrolases"/>
    <property type="match status" value="1"/>
</dbReference>
<keyword evidence="5" id="KW-0378">Hydrolase</keyword>
<dbReference type="PROSITE" id="PS00211">
    <property type="entry name" value="ABC_TRANSPORTER_1"/>
    <property type="match status" value="1"/>
</dbReference>
<evidence type="ECO:0000259" key="4">
    <source>
        <dbReference type="PROSITE" id="PS50893"/>
    </source>
</evidence>
<dbReference type="Pfam" id="PF00005">
    <property type="entry name" value="ABC_tran"/>
    <property type="match status" value="1"/>
</dbReference>
<dbReference type="STRING" id="1940790.L21SP3_00409"/>
<dbReference type="SMART" id="SM00382">
    <property type="entry name" value="AAA"/>
    <property type="match status" value="1"/>
</dbReference>
<dbReference type="Proteomes" id="UP000188273">
    <property type="component" value="Chromosome"/>
</dbReference>
<gene>
    <name evidence="5" type="primary">mlaF</name>
    <name evidence="5" type="ORF">L21SP3_00409</name>
</gene>
<keyword evidence="2" id="KW-0547">Nucleotide-binding</keyword>
<keyword evidence="6" id="KW-1185">Reference proteome</keyword>
<dbReference type="EMBL" id="CP019633">
    <property type="protein sequence ID" value="AQQ08622.1"/>
    <property type="molecule type" value="Genomic_DNA"/>
</dbReference>
<dbReference type="InterPro" id="IPR003439">
    <property type="entry name" value="ABC_transporter-like_ATP-bd"/>
</dbReference>
<dbReference type="Gene3D" id="3.40.50.300">
    <property type="entry name" value="P-loop containing nucleotide triphosphate hydrolases"/>
    <property type="match status" value="1"/>
</dbReference>
<evidence type="ECO:0000256" key="3">
    <source>
        <dbReference type="ARBA" id="ARBA00022840"/>
    </source>
</evidence>
<feature type="domain" description="ABC transporter" evidence="4">
    <location>
        <begin position="6"/>
        <end position="244"/>
    </location>
</feature>